<name>A0ABN3UB24_9ACTN</name>
<keyword evidence="3" id="KW-1185">Reference proteome</keyword>
<protein>
    <recommendedName>
        <fullName evidence="4">PE family protein</fullName>
    </recommendedName>
</protein>
<evidence type="ECO:0000313" key="3">
    <source>
        <dbReference type="Proteomes" id="UP001501842"/>
    </source>
</evidence>
<comment type="caution">
    <text evidence="2">The sequence shown here is derived from an EMBL/GenBank/DDBJ whole genome shotgun (WGS) entry which is preliminary data.</text>
</comment>
<reference evidence="2 3" key="1">
    <citation type="journal article" date="2019" name="Int. J. Syst. Evol. Microbiol.">
        <title>The Global Catalogue of Microorganisms (GCM) 10K type strain sequencing project: providing services to taxonomists for standard genome sequencing and annotation.</title>
        <authorList>
            <consortium name="The Broad Institute Genomics Platform"/>
            <consortium name="The Broad Institute Genome Sequencing Center for Infectious Disease"/>
            <person name="Wu L."/>
            <person name="Ma J."/>
        </authorList>
    </citation>
    <scope>NUCLEOTIDE SEQUENCE [LARGE SCALE GENOMIC DNA]</scope>
    <source>
        <strain evidence="2 3">JCM 8201</strain>
    </source>
</reference>
<gene>
    <name evidence="2" type="ORF">GCM10010439_38060</name>
</gene>
<dbReference type="RefSeq" id="WP_344451828.1">
    <property type="nucleotide sequence ID" value="NZ_BAAATZ010000013.1"/>
</dbReference>
<sequence length="138" mass="14660">MGDQYHPNGSGVANDLSRQPRSGGPGSAWTSPRATGDIDVERDRLNDIARKLDGDLKKLEADIASFTSANKVPAADLGVSPAASTLKMSSERTHGALLDAMVRLRFAYLGVIAGLRGSSTNYENVEEEIAAYLRKLGA</sequence>
<dbReference type="EMBL" id="BAAATZ010000013">
    <property type="protein sequence ID" value="GAA2728869.1"/>
    <property type="molecule type" value="Genomic_DNA"/>
</dbReference>
<organism evidence="2 3">
    <name type="scientific">Actinocorallia aurantiaca</name>
    <dbReference type="NCBI Taxonomy" id="46204"/>
    <lineage>
        <taxon>Bacteria</taxon>
        <taxon>Bacillati</taxon>
        <taxon>Actinomycetota</taxon>
        <taxon>Actinomycetes</taxon>
        <taxon>Streptosporangiales</taxon>
        <taxon>Thermomonosporaceae</taxon>
        <taxon>Actinocorallia</taxon>
    </lineage>
</organism>
<accession>A0ABN3UB24</accession>
<dbReference type="Proteomes" id="UP001501842">
    <property type="component" value="Unassembled WGS sequence"/>
</dbReference>
<feature type="region of interest" description="Disordered" evidence="1">
    <location>
        <begin position="1"/>
        <end position="36"/>
    </location>
</feature>
<proteinExistence type="predicted"/>
<evidence type="ECO:0008006" key="4">
    <source>
        <dbReference type="Google" id="ProtNLM"/>
    </source>
</evidence>
<evidence type="ECO:0000313" key="2">
    <source>
        <dbReference type="EMBL" id="GAA2728869.1"/>
    </source>
</evidence>
<evidence type="ECO:0000256" key="1">
    <source>
        <dbReference type="SAM" id="MobiDB-lite"/>
    </source>
</evidence>